<keyword evidence="2" id="KW-0143">Chaperone</keyword>
<dbReference type="RefSeq" id="WP_390278937.1">
    <property type="nucleotide sequence ID" value="NZ_JBHRYH010000018.1"/>
</dbReference>
<comment type="subcellular location">
    <subcellularLocation>
        <location evidence="2">Cytoplasm</location>
    </subcellularLocation>
</comment>
<dbReference type="InterPro" id="IPR023404">
    <property type="entry name" value="rSAM_horseshoe"/>
</dbReference>
<dbReference type="NCBIfam" id="TIGR00539">
    <property type="entry name" value="hemN_rel"/>
    <property type="match status" value="1"/>
</dbReference>
<keyword evidence="2" id="KW-0963">Cytoplasm</keyword>
<dbReference type="PANTHER" id="PTHR13932">
    <property type="entry name" value="COPROPORPHYRINIGEN III OXIDASE"/>
    <property type="match status" value="1"/>
</dbReference>
<keyword evidence="5" id="KW-1185">Reference proteome</keyword>
<dbReference type="SMART" id="SM00729">
    <property type="entry name" value="Elp3"/>
    <property type="match status" value="1"/>
</dbReference>
<proteinExistence type="inferred from homology"/>
<evidence type="ECO:0000256" key="2">
    <source>
        <dbReference type="RuleBase" id="RU364116"/>
    </source>
</evidence>
<comment type="function">
    <text evidence="2">Probably acts as a heme chaperone, transferring heme to an unknown acceptor. Binds one molecule of heme per monomer, possibly covalently. Binds 1 [4Fe-4S] cluster. The cluster is coordinated with 3 cysteines and an exchangeable S-adenosyl-L-methionine.</text>
</comment>
<comment type="similarity">
    <text evidence="1">Belongs to the anaerobic coproporphyrinogen-III oxidase family. HemW subfamily.</text>
</comment>
<dbReference type="InterPro" id="IPR010723">
    <property type="entry name" value="HemN_C"/>
</dbReference>
<dbReference type="EMBL" id="JBHRYH010000018">
    <property type="protein sequence ID" value="MFC3626339.1"/>
    <property type="molecule type" value="Genomic_DNA"/>
</dbReference>
<evidence type="ECO:0000313" key="5">
    <source>
        <dbReference type="Proteomes" id="UP001595636"/>
    </source>
</evidence>
<protein>
    <recommendedName>
        <fullName evidence="2">Heme chaperone HemW</fullName>
    </recommendedName>
</protein>
<keyword evidence="2" id="KW-0479">Metal-binding</keyword>
<gene>
    <name evidence="4" type="primary">hemW</name>
    <name evidence="4" type="ORF">ACFOKJ_09365</name>
</gene>
<keyword evidence="2" id="KW-0949">S-adenosyl-L-methionine</keyword>
<dbReference type="SFLD" id="SFLDG01065">
    <property type="entry name" value="anaerobic_coproporphyrinogen-I"/>
    <property type="match status" value="1"/>
</dbReference>
<keyword evidence="2" id="KW-0004">4Fe-4S</keyword>
<reference evidence="5" key="1">
    <citation type="journal article" date="2019" name="Int. J. Syst. Evol. Microbiol.">
        <title>The Global Catalogue of Microorganisms (GCM) 10K type strain sequencing project: providing services to taxonomists for standard genome sequencing and annotation.</title>
        <authorList>
            <consortium name="The Broad Institute Genomics Platform"/>
            <consortium name="The Broad Institute Genome Sequencing Center for Infectious Disease"/>
            <person name="Wu L."/>
            <person name="Ma J."/>
        </authorList>
    </citation>
    <scope>NUCLEOTIDE SEQUENCE [LARGE SCALE GENOMIC DNA]</scope>
    <source>
        <strain evidence="5">KCTC 42195</strain>
    </source>
</reference>
<dbReference type="InterPro" id="IPR007197">
    <property type="entry name" value="rSAM"/>
</dbReference>
<dbReference type="InterPro" id="IPR034505">
    <property type="entry name" value="Coproporphyrinogen-III_oxidase"/>
</dbReference>
<evidence type="ECO:0000259" key="3">
    <source>
        <dbReference type="PROSITE" id="PS51918"/>
    </source>
</evidence>
<dbReference type="InterPro" id="IPR058240">
    <property type="entry name" value="rSAM_sf"/>
</dbReference>
<dbReference type="CDD" id="cd01335">
    <property type="entry name" value="Radical_SAM"/>
    <property type="match status" value="1"/>
</dbReference>
<feature type="domain" description="Radical SAM core" evidence="3">
    <location>
        <begin position="13"/>
        <end position="264"/>
    </location>
</feature>
<dbReference type="Pfam" id="PF06969">
    <property type="entry name" value="HemN_C"/>
    <property type="match status" value="1"/>
</dbReference>
<evidence type="ECO:0000313" key="4">
    <source>
        <dbReference type="EMBL" id="MFC3626339.1"/>
    </source>
</evidence>
<accession>A0ABV7TUG9</accession>
<sequence>MSVIDLSALKGGLRELPPLSLYIHFPWCVKKCPYCDFNSHEFRAGSIPIANAANTGRSRVGEGFDEMAYVEALLRDFEYSLPSIWGRPISTIFMGGGTPSLFSPQAMDALLAGIRARVRLQPDAEITMEANPGTFERERFQGYRDAGINRLSIGIQSFHPRHLQALGRIHDDAEARRAVETALTYFDNVNLDLMYALPQQTLAEALADLDTALSYGVSHVSAYHLTIEPNTLFAVQLPQNLPDDELSADMQEAIEARLEGAGFVHYETSAFAQPGRFARHNVNYWQFGDYVGIGAGAHGKISSHAGIVREMRYKQPAAYLQAVAEGKPVQSSHKVGRKDLPFEFMMNLLRLTGGFELRLFSERTGLPVSCIQSQLQQARAEGLIEHDLTHLRPTLKGQRFLNDLLTLFLHEDGEN</sequence>
<name>A0ABV7TUG9_9NEIS</name>
<dbReference type="InterPro" id="IPR004559">
    <property type="entry name" value="HemW-like"/>
</dbReference>
<dbReference type="Pfam" id="PF04055">
    <property type="entry name" value="Radical_SAM"/>
    <property type="match status" value="1"/>
</dbReference>
<dbReference type="SFLD" id="SFLDF00562">
    <property type="entry name" value="HemN-like__clustered_with_heat"/>
    <property type="match status" value="1"/>
</dbReference>
<dbReference type="SFLD" id="SFLDF00288">
    <property type="entry name" value="HemN-like__clustered_with_nucl"/>
    <property type="match status" value="1"/>
</dbReference>
<comment type="caution">
    <text evidence="4">The sequence shown here is derived from an EMBL/GenBank/DDBJ whole genome shotgun (WGS) entry which is preliminary data.</text>
</comment>
<dbReference type="SFLD" id="SFLDS00029">
    <property type="entry name" value="Radical_SAM"/>
    <property type="match status" value="1"/>
</dbReference>
<evidence type="ECO:0000256" key="1">
    <source>
        <dbReference type="ARBA" id="ARBA00006100"/>
    </source>
</evidence>
<keyword evidence="2" id="KW-0349">Heme</keyword>
<dbReference type="Gene3D" id="3.80.30.20">
    <property type="entry name" value="tm_1862 like domain"/>
    <property type="match status" value="1"/>
</dbReference>
<dbReference type="Proteomes" id="UP001595636">
    <property type="component" value="Unassembled WGS sequence"/>
</dbReference>
<keyword evidence="2" id="KW-0408">Iron</keyword>
<dbReference type="SUPFAM" id="SSF102114">
    <property type="entry name" value="Radical SAM enzymes"/>
    <property type="match status" value="1"/>
</dbReference>
<dbReference type="PROSITE" id="PS51918">
    <property type="entry name" value="RADICAL_SAM"/>
    <property type="match status" value="1"/>
</dbReference>
<organism evidence="4 5">
    <name type="scientific">Vogesella amnigena</name>
    <dbReference type="NCBI Taxonomy" id="1507449"/>
    <lineage>
        <taxon>Bacteria</taxon>
        <taxon>Pseudomonadati</taxon>
        <taxon>Pseudomonadota</taxon>
        <taxon>Betaproteobacteria</taxon>
        <taxon>Neisseriales</taxon>
        <taxon>Chromobacteriaceae</taxon>
        <taxon>Vogesella</taxon>
    </lineage>
</organism>
<dbReference type="InterPro" id="IPR006638">
    <property type="entry name" value="Elp3/MiaA/NifB-like_rSAM"/>
</dbReference>
<dbReference type="PANTHER" id="PTHR13932:SF5">
    <property type="entry name" value="RADICAL S-ADENOSYL METHIONINE DOMAIN-CONTAINING PROTEIN 1, MITOCHONDRIAL"/>
    <property type="match status" value="1"/>
</dbReference>
<keyword evidence="2" id="KW-0411">Iron-sulfur</keyword>